<organism evidence="3 4">
    <name type="scientific">Candidatus Polarisedimenticola svalbardensis</name>
    <dbReference type="NCBI Taxonomy" id="2886004"/>
    <lineage>
        <taxon>Bacteria</taxon>
        <taxon>Pseudomonadati</taxon>
        <taxon>Acidobacteriota</taxon>
        <taxon>Candidatus Polarisedimenticolia</taxon>
        <taxon>Candidatus Polarisedimenticolales</taxon>
        <taxon>Candidatus Polarisedimenticolaceae</taxon>
        <taxon>Candidatus Polarisedimenticola</taxon>
    </lineage>
</organism>
<evidence type="ECO:0000259" key="2">
    <source>
        <dbReference type="Pfam" id="PF09834"/>
    </source>
</evidence>
<comment type="caution">
    <text evidence="3">The sequence shown here is derived from an EMBL/GenBank/DDBJ whole genome shotgun (WGS) entry which is preliminary data.</text>
</comment>
<dbReference type="EMBL" id="JACXWD010000039">
    <property type="protein sequence ID" value="MBD3868670.1"/>
    <property type="molecule type" value="Genomic_DNA"/>
</dbReference>
<name>A0A8J7C213_9BACT</name>
<evidence type="ECO:0000256" key="1">
    <source>
        <dbReference type="SAM" id="Phobius"/>
    </source>
</evidence>
<keyword evidence="1" id="KW-0472">Membrane</keyword>
<reference evidence="3 4" key="1">
    <citation type="submission" date="2020-08" db="EMBL/GenBank/DDBJ databases">
        <title>Acidobacteriota in marine sediments use diverse sulfur dissimilation pathways.</title>
        <authorList>
            <person name="Wasmund K."/>
        </authorList>
    </citation>
    <scope>NUCLEOTIDE SEQUENCE [LARGE SCALE GENOMIC DNA]</scope>
    <source>
        <strain evidence="3">MAG AM4</strain>
    </source>
</reference>
<feature type="domain" description="DUF2061" evidence="2">
    <location>
        <begin position="14"/>
        <end position="65"/>
    </location>
</feature>
<evidence type="ECO:0000313" key="4">
    <source>
        <dbReference type="Proteomes" id="UP000648239"/>
    </source>
</evidence>
<gene>
    <name evidence="3" type="ORF">IFK94_11145</name>
</gene>
<dbReference type="InterPro" id="IPR018638">
    <property type="entry name" value="DUF2061_membrane"/>
</dbReference>
<dbReference type="Proteomes" id="UP000648239">
    <property type="component" value="Unassembled WGS sequence"/>
</dbReference>
<accession>A0A8J7C213</accession>
<keyword evidence="1" id="KW-1133">Transmembrane helix</keyword>
<sequence>MKSRSSRESRLRSILKAISWRTLATAATILIAYLITGELNQAVRIGGIEILAKLLIYYLHERAWQLVPWGTVRKPMQRQSL</sequence>
<dbReference type="Pfam" id="PF09834">
    <property type="entry name" value="DUF2061"/>
    <property type="match status" value="1"/>
</dbReference>
<feature type="transmembrane region" description="Helical" evidence="1">
    <location>
        <begin position="20"/>
        <end position="36"/>
    </location>
</feature>
<protein>
    <submittedName>
        <fullName evidence="3">DUF2061 domain-containing protein</fullName>
    </submittedName>
</protein>
<dbReference type="AlphaFoldDB" id="A0A8J7C213"/>
<proteinExistence type="predicted"/>
<evidence type="ECO:0000313" key="3">
    <source>
        <dbReference type="EMBL" id="MBD3868670.1"/>
    </source>
</evidence>
<keyword evidence="1" id="KW-0812">Transmembrane</keyword>